<reference evidence="2 3" key="1">
    <citation type="submission" date="2015-01" db="EMBL/GenBank/DDBJ databases">
        <title>Evolution of Trichinella species and genotypes.</title>
        <authorList>
            <person name="Korhonen P.K."/>
            <person name="Edoardo P."/>
            <person name="Giuseppe L.R."/>
            <person name="Gasser R.B."/>
        </authorList>
    </citation>
    <scope>NUCLEOTIDE SEQUENCE [LARGE SCALE GENOMIC DNA]</scope>
    <source>
        <strain evidence="2">ISS3</strain>
    </source>
</reference>
<gene>
    <name evidence="2" type="ORF">T01_508</name>
</gene>
<comment type="caution">
    <text evidence="2">The sequence shown here is derived from an EMBL/GenBank/DDBJ whole genome shotgun (WGS) entry which is preliminary data.</text>
</comment>
<dbReference type="OrthoDB" id="5933958at2759"/>
<feature type="non-terminal residue" evidence="2">
    <location>
        <position position="149"/>
    </location>
</feature>
<dbReference type="EMBL" id="JYDH01000592">
    <property type="protein sequence ID" value="KRY26063.1"/>
    <property type="molecule type" value="Genomic_DNA"/>
</dbReference>
<keyword evidence="1" id="KW-0472">Membrane</keyword>
<dbReference type="AlphaFoldDB" id="A0A0V1AML0"/>
<organism evidence="2 3">
    <name type="scientific">Trichinella spiralis</name>
    <name type="common">Trichina worm</name>
    <dbReference type="NCBI Taxonomy" id="6334"/>
    <lineage>
        <taxon>Eukaryota</taxon>
        <taxon>Metazoa</taxon>
        <taxon>Ecdysozoa</taxon>
        <taxon>Nematoda</taxon>
        <taxon>Enoplea</taxon>
        <taxon>Dorylaimia</taxon>
        <taxon>Trichinellida</taxon>
        <taxon>Trichinellidae</taxon>
        <taxon>Trichinella</taxon>
    </lineage>
</organism>
<keyword evidence="1" id="KW-0812">Transmembrane</keyword>
<evidence type="ECO:0000256" key="1">
    <source>
        <dbReference type="SAM" id="Phobius"/>
    </source>
</evidence>
<evidence type="ECO:0000313" key="2">
    <source>
        <dbReference type="EMBL" id="KRY26063.1"/>
    </source>
</evidence>
<proteinExistence type="predicted"/>
<keyword evidence="3" id="KW-1185">Reference proteome</keyword>
<keyword evidence="1" id="KW-1133">Transmembrane helix</keyword>
<dbReference type="Proteomes" id="UP000054776">
    <property type="component" value="Unassembled WGS sequence"/>
</dbReference>
<evidence type="ECO:0000313" key="3">
    <source>
        <dbReference type="Proteomes" id="UP000054776"/>
    </source>
</evidence>
<feature type="transmembrane region" description="Helical" evidence="1">
    <location>
        <begin position="112"/>
        <end position="131"/>
    </location>
</feature>
<protein>
    <submittedName>
        <fullName evidence="2">Uncharacterized protein</fullName>
    </submittedName>
</protein>
<accession>A0A0V1AML0</accession>
<name>A0A0V1AML0_TRISP</name>
<dbReference type="InParanoid" id="A0A0V1AML0"/>
<sequence length="149" mass="17369">MKIDGVHRKQNPLGCATPEQSTKALRKRGKNLDRRRSSHCINVKFFKICHSCRQWFANFSGLRPTLDYYKFLRPTVRCITRCMRTISLFSVLSDDFFDVHTNIRKLLDNCSLFRNLVLIPIIAINPILHMYEVVKESSTFNAAVERVGY</sequence>